<keyword evidence="5 6" id="KW-0269">Exonuclease</keyword>
<comment type="similarity">
    <text evidence="1 6">Belongs to the XseB family.</text>
</comment>
<dbReference type="GO" id="GO:0008855">
    <property type="term" value="F:exodeoxyribonuclease VII activity"/>
    <property type="evidence" value="ECO:0007669"/>
    <property type="project" value="UniProtKB-UniRule"/>
</dbReference>
<keyword evidence="3 6" id="KW-0540">Nuclease</keyword>
<dbReference type="Pfam" id="PF02609">
    <property type="entry name" value="Exonuc_VII_S"/>
    <property type="match status" value="1"/>
</dbReference>
<dbReference type="GO" id="GO:0009318">
    <property type="term" value="C:exodeoxyribonuclease VII complex"/>
    <property type="evidence" value="ECO:0007669"/>
    <property type="project" value="UniProtKB-UniRule"/>
</dbReference>
<comment type="subunit">
    <text evidence="6">Heterooligomer composed of large and small subunits.</text>
</comment>
<keyword evidence="2 6" id="KW-0963">Cytoplasm</keyword>
<keyword evidence="8" id="KW-1185">Reference proteome</keyword>
<dbReference type="Proteomes" id="UP000324781">
    <property type="component" value="Unassembled WGS sequence"/>
</dbReference>
<evidence type="ECO:0000313" key="8">
    <source>
        <dbReference type="Proteomes" id="UP000324781"/>
    </source>
</evidence>
<evidence type="ECO:0000256" key="1">
    <source>
        <dbReference type="ARBA" id="ARBA00009998"/>
    </source>
</evidence>
<dbReference type="GO" id="GO:0005829">
    <property type="term" value="C:cytosol"/>
    <property type="evidence" value="ECO:0007669"/>
    <property type="project" value="TreeGrafter"/>
</dbReference>
<protein>
    <recommendedName>
        <fullName evidence="6">Exodeoxyribonuclease 7 small subunit</fullName>
        <ecNumber evidence="6">3.1.11.6</ecNumber>
    </recommendedName>
    <alternativeName>
        <fullName evidence="6">Exodeoxyribonuclease VII small subunit</fullName>
        <shortName evidence="6">Exonuclease VII small subunit</shortName>
    </alternativeName>
</protein>
<dbReference type="PANTHER" id="PTHR34137:SF1">
    <property type="entry name" value="EXODEOXYRIBONUCLEASE 7 SMALL SUBUNIT"/>
    <property type="match status" value="1"/>
</dbReference>
<dbReference type="AlphaFoldDB" id="A0A1M6BMW4"/>
<gene>
    <name evidence="6" type="primary">xseB</name>
    <name evidence="7" type="ORF">SAMN05444373_100364</name>
</gene>
<evidence type="ECO:0000256" key="4">
    <source>
        <dbReference type="ARBA" id="ARBA00022801"/>
    </source>
</evidence>
<evidence type="ECO:0000256" key="2">
    <source>
        <dbReference type="ARBA" id="ARBA00022490"/>
    </source>
</evidence>
<dbReference type="Gene3D" id="1.10.287.1040">
    <property type="entry name" value="Exonuclease VII, small subunit"/>
    <property type="match status" value="1"/>
</dbReference>
<comment type="function">
    <text evidence="6">Bidirectionally degrades single-stranded DNA into large acid-insoluble oligonucleotides, which are then degraded further into small acid-soluble oligonucleotides.</text>
</comment>
<proteinExistence type="inferred from homology"/>
<comment type="catalytic activity">
    <reaction evidence="6">
        <text>Exonucleolytic cleavage in either 5'- to 3'- or 3'- to 5'-direction to yield nucleoside 5'-phosphates.</text>
        <dbReference type="EC" id="3.1.11.6"/>
    </reaction>
</comment>
<dbReference type="HAMAP" id="MF_00337">
    <property type="entry name" value="Exonuc_7_S"/>
    <property type="match status" value="1"/>
</dbReference>
<accession>A0A1M6BMW4</accession>
<evidence type="ECO:0000256" key="3">
    <source>
        <dbReference type="ARBA" id="ARBA00022722"/>
    </source>
</evidence>
<dbReference type="EMBL" id="FQZP01000003">
    <property type="protein sequence ID" value="SHI50034.1"/>
    <property type="molecule type" value="Genomic_DNA"/>
</dbReference>
<organism evidence="7 8">
    <name type="scientific">Thermoclostridium caenicola</name>
    <dbReference type="NCBI Taxonomy" id="659425"/>
    <lineage>
        <taxon>Bacteria</taxon>
        <taxon>Bacillati</taxon>
        <taxon>Bacillota</taxon>
        <taxon>Clostridia</taxon>
        <taxon>Eubacteriales</taxon>
        <taxon>Oscillospiraceae</taxon>
        <taxon>Thermoclostridium</taxon>
    </lineage>
</organism>
<dbReference type="EC" id="3.1.11.6" evidence="6"/>
<sequence length="93" mass="10494">MEMKRSESMAKNNPDKENRELTYEEAANELEKAIALLEKGDLPLEQAIQVFEKAVGLVRLCNMKLDEIEKKITVLVEGKDGVRETDFVPDGLS</sequence>
<evidence type="ECO:0000313" key="7">
    <source>
        <dbReference type="EMBL" id="SHI50034.1"/>
    </source>
</evidence>
<dbReference type="SUPFAM" id="SSF116842">
    <property type="entry name" value="XseB-like"/>
    <property type="match status" value="1"/>
</dbReference>
<keyword evidence="4 6" id="KW-0378">Hydrolase</keyword>
<dbReference type="PANTHER" id="PTHR34137">
    <property type="entry name" value="EXODEOXYRIBONUCLEASE 7 SMALL SUBUNIT"/>
    <property type="match status" value="1"/>
</dbReference>
<reference evidence="7 8" key="1">
    <citation type="submission" date="2016-11" db="EMBL/GenBank/DDBJ databases">
        <authorList>
            <person name="Varghese N."/>
            <person name="Submissions S."/>
        </authorList>
    </citation>
    <scope>NUCLEOTIDE SEQUENCE [LARGE SCALE GENOMIC DNA]</scope>
    <source>
        <strain evidence="7 8">DSM 19027</strain>
    </source>
</reference>
<dbReference type="InterPro" id="IPR003761">
    <property type="entry name" value="Exonuc_VII_S"/>
</dbReference>
<dbReference type="NCBIfam" id="TIGR01280">
    <property type="entry name" value="xseB"/>
    <property type="match status" value="1"/>
</dbReference>
<evidence type="ECO:0000256" key="6">
    <source>
        <dbReference type="HAMAP-Rule" id="MF_00337"/>
    </source>
</evidence>
<evidence type="ECO:0000256" key="5">
    <source>
        <dbReference type="ARBA" id="ARBA00022839"/>
    </source>
</evidence>
<dbReference type="GO" id="GO:0006308">
    <property type="term" value="P:DNA catabolic process"/>
    <property type="evidence" value="ECO:0007669"/>
    <property type="project" value="UniProtKB-UniRule"/>
</dbReference>
<dbReference type="InterPro" id="IPR037004">
    <property type="entry name" value="Exonuc_VII_ssu_sf"/>
</dbReference>
<comment type="subcellular location">
    <subcellularLocation>
        <location evidence="6">Cytoplasm</location>
    </subcellularLocation>
</comment>
<name>A0A1M6BMW4_9FIRM</name>